<evidence type="ECO:0000313" key="9">
    <source>
        <dbReference type="EMBL" id="MFH6982186.1"/>
    </source>
</evidence>
<keyword evidence="3" id="KW-0732">Signal</keyword>
<dbReference type="Pfam" id="PF00251">
    <property type="entry name" value="Glyco_hydro_32N"/>
    <property type="match status" value="1"/>
</dbReference>
<accession>A0ABW7N3J4</accession>
<keyword evidence="5" id="KW-1015">Disulfide bond</keyword>
<feature type="domain" description="BIG2" evidence="8">
    <location>
        <begin position="981"/>
        <end position="1058"/>
    </location>
</feature>
<feature type="domain" description="BIG2" evidence="8">
    <location>
        <begin position="1460"/>
        <end position="1537"/>
    </location>
</feature>
<dbReference type="InterPro" id="IPR051214">
    <property type="entry name" value="GH32_Enzymes"/>
</dbReference>
<dbReference type="PANTHER" id="PTHR43101:SF1">
    <property type="entry name" value="BETA-FRUCTOSIDASE"/>
    <property type="match status" value="1"/>
</dbReference>
<dbReference type="Pfam" id="PF02368">
    <property type="entry name" value="Big_2"/>
    <property type="match status" value="4"/>
</dbReference>
<reference evidence="9 10" key="1">
    <citation type="journal article" date="2013" name="Int. J. Syst. Evol. Microbiol.">
        <title>Marinoscillum luteum sp. nov., isolated from marine sediment.</title>
        <authorList>
            <person name="Cha I.T."/>
            <person name="Park S.J."/>
            <person name="Kim S.J."/>
            <person name="Kim J.G."/>
            <person name="Jung M.Y."/>
            <person name="Shin K.S."/>
            <person name="Kwon K.K."/>
            <person name="Yang S.H."/>
            <person name="Seo Y.S."/>
            <person name="Rhee S.K."/>
        </authorList>
    </citation>
    <scope>NUCLEOTIDE SEQUENCE [LARGE SCALE GENOMIC DNA]</scope>
    <source>
        <strain evidence="9 10">KCTC 23939</strain>
    </source>
</reference>
<dbReference type="CDD" id="cd08996">
    <property type="entry name" value="GH32_FFase"/>
    <property type="match status" value="1"/>
</dbReference>
<protein>
    <recommendedName>
        <fullName evidence="2">beta-fructofuranosidase</fullName>
        <ecNumber evidence="2">3.2.1.26</ecNumber>
    </recommendedName>
</protein>
<dbReference type="EMBL" id="JBIPKE010000009">
    <property type="protein sequence ID" value="MFH6982186.1"/>
    <property type="molecule type" value="Genomic_DNA"/>
</dbReference>
<feature type="domain" description="BIG2" evidence="8">
    <location>
        <begin position="1222"/>
        <end position="1298"/>
    </location>
</feature>
<dbReference type="InterPro" id="IPR026444">
    <property type="entry name" value="Secre_tail"/>
</dbReference>
<dbReference type="InterPro" id="IPR013148">
    <property type="entry name" value="Glyco_hydro_32_N"/>
</dbReference>
<dbReference type="SMART" id="SM00640">
    <property type="entry name" value="Glyco_32"/>
    <property type="match status" value="1"/>
</dbReference>
<dbReference type="SUPFAM" id="SSF49899">
    <property type="entry name" value="Concanavalin A-like lectins/glucanases"/>
    <property type="match status" value="2"/>
</dbReference>
<evidence type="ECO:0000256" key="1">
    <source>
        <dbReference type="ARBA" id="ARBA00009902"/>
    </source>
</evidence>
<dbReference type="SUPFAM" id="SSF75005">
    <property type="entry name" value="Arabinanase/levansucrase/invertase"/>
    <property type="match status" value="1"/>
</dbReference>
<proteinExistence type="inferred from homology"/>
<dbReference type="InterPro" id="IPR006558">
    <property type="entry name" value="LamG-like"/>
</dbReference>
<gene>
    <name evidence="9" type="ORF">ACHKAR_01995</name>
</gene>
<evidence type="ECO:0000259" key="7">
    <source>
        <dbReference type="SMART" id="SM00560"/>
    </source>
</evidence>
<dbReference type="InterPro" id="IPR023296">
    <property type="entry name" value="Glyco_hydro_beta-prop_sf"/>
</dbReference>
<dbReference type="EC" id="3.2.1.26" evidence="2"/>
<dbReference type="Gene3D" id="2.115.10.20">
    <property type="entry name" value="Glycosyl hydrolase domain, family 43"/>
    <property type="match status" value="1"/>
</dbReference>
<dbReference type="Gene3D" id="2.60.120.200">
    <property type="match status" value="1"/>
</dbReference>
<dbReference type="Pfam" id="PF08244">
    <property type="entry name" value="Glyco_hydro_32C"/>
    <property type="match status" value="1"/>
</dbReference>
<evidence type="ECO:0000259" key="8">
    <source>
        <dbReference type="SMART" id="SM00635"/>
    </source>
</evidence>
<dbReference type="SUPFAM" id="SSF49373">
    <property type="entry name" value="Invasin/intimin cell-adhesion fragments"/>
    <property type="match status" value="4"/>
</dbReference>
<feature type="domain" description="LamG-like jellyroll fold" evidence="7">
    <location>
        <begin position="85"/>
        <end position="235"/>
    </location>
</feature>
<dbReference type="NCBIfam" id="TIGR04183">
    <property type="entry name" value="Por_Secre_tail"/>
    <property type="match status" value="1"/>
</dbReference>
<evidence type="ECO:0000256" key="3">
    <source>
        <dbReference type="ARBA" id="ARBA00022729"/>
    </source>
</evidence>
<name>A0ABW7N3J4_9BACT</name>
<dbReference type="InterPro" id="IPR001362">
    <property type="entry name" value="Glyco_hydro_32"/>
</dbReference>
<comment type="caution">
    <text evidence="9">The sequence shown here is derived from an EMBL/GenBank/DDBJ whole genome shotgun (WGS) entry which is preliminary data.</text>
</comment>
<dbReference type="Pfam" id="PF18962">
    <property type="entry name" value="Por_Secre_tail"/>
    <property type="match status" value="1"/>
</dbReference>
<dbReference type="Proteomes" id="UP001610063">
    <property type="component" value="Unassembled WGS sequence"/>
</dbReference>
<dbReference type="InterPro" id="IPR013189">
    <property type="entry name" value="Glyco_hydro_32_C"/>
</dbReference>
<dbReference type="InterPro" id="IPR013320">
    <property type="entry name" value="ConA-like_dom_sf"/>
</dbReference>
<dbReference type="Gene3D" id="2.60.40.1080">
    <property type="match status" value="4"/>
</dbReference>
<dbReference type="PANTHER" id="PTHR43101">
    <property type="entry name" value="BETA-FRUCTOSIDASE"/>
    <property type="match status" value="1"/>
</dbReference>
<evidence type="ECO:0000256" key="2">
    <source>
        <dbReference type="ARBA" id="ARBA00012758"/>
    </source>
</evidence>
<evidence type="ECO:0000256" key="6">
    <source>
        <dbReference type="ARBA" id="ARBA00023295"/>
    </source>
</evidence>
<feature type="domain" description="BIG2" evidence="8">
    <location>
        <begin position="743"/>
        <end position="818"/>
    </location>
</feature>
<keyword evidence="4" id="KW-0378">Hydrolase</keyword>
<dbReference type="Pfam" id="PF13385">
    <property type="entry name" value="Laminin_G_3"/>
    <property type="match status" value="1"/>
</dbReference>
<dbReference type="InterPro" id="IPR008964">
    <property type="entry name" value="Invasin/intimin_cell_adhesion"/>
</dbReference>
<keyword evidence="10" id="KW-1185">Reference proteome</keyword>
<evidence type="ECO:0000256" key="5">
    <source>
        <dbReference type="ARBA" id="ARBA00023157"/>
    </source>
</evidence>
<organism evidence="9 10">
    <name type="scientific">Marinoscillum luteum</name>
    <dbReference type="NCBI Taxonomy" id="861051"/>
    <lineage>
        <taxon>Bacteria</taxon>
        <taxon>Pseudomonadati</taxon>
        <taxon>Bacteroidota</taxon>
        <taxon>Cytophagia</taxon>
        <taxon>Cytophagales</taxon>
        <taxon>Reichenbachiellaceae</taxon>
        <taxon>Marinoscillum</taxon>
    </lineage>
</organism>
<dbReference type="InterPro" id="IPR003343">
    <property type="entry name" value="Big_2"/>
</dbReference>
<dbReference type="RefSeq" id="WP_395415951.1">
    <property type="nucleotide sequence ID" value="NZ_JBIPKE010000009.1"/>
</dbReference>
<evidence type="ECO:0000313" key="10">
    <source>
        <dbReference type="Proteomes" id="UP001610063"/>
    </source>
</evidence>
<dbReference type="SMART" id="SM00635">
    <property type="entry name" value="BID_2"/>
    <property type="match status" value="4"/>
</dbReference>
<keyword evidence="6" id="KW-0326">Glycosidase</keyword>
<comment type="similarity">
    <text evidence="1">Belongs to the glycosyl hydrolase 32 family.</text>
</comment>
<sequence>MMKTFISIIMVIWAYCAMAQSPIVYLKYDEASGTQTALDEAGGLSFQVANTFNKPERVSGVTGKALRTDGFSTWASRDLTTNFGGTMTVETWISLESYPSDHEVPYGNLTPSAIISQVQGDQGYQIGINTFGVYWFSVNVNGLKYTCQAPNPFPLYEWVHVAGVVDAGASVMRLYLNGQEVASASIPNGGTIQKASAPLIIGKSNVDTYSGIFLINALNAAIDETKIYDIAKSGTAISSAYQALVANIPTSGFESLAVPSSRFANDVQRPVYHAMPAANWTNEPHGMVEYNGQYHLFYQRTPNGPFKTMMHWGHMISSDFVNWEHEKDALWPTLEWSSTSGYDMKGIWSGDVVVDNGTAHAFYTSVNHSGPYNPGISHATSSNGRLENWTKLGPVIDREVVADFRDPYLWKEGTTWHMIIGAKLTSGRGGLEYYTSSDLNNWTRQSQFTTLDYNQVAPAQSLWEMPVFESIGNGKHILIVNPIPGPGHTRAVYWTGVWSGGLFTPDYTQPKNLDVIHGHLSPTVARNTNGQLVGMGIVDERWDSQAQLDAGWCHTFSLPRVYTLLADGQTLGQSPAPELQTLRIAGTAITQTNLSVSGTQKIQAKGQSMELIVELNPNTAGDKYGVNFLVSDDGQEITRLYYDAVNKQVVLDKLNSSLSPRSFERLSFTEDYDETAFGKPEKFHIFLDHSAIDVFINGKAAFSNRIYPTMVSSNGVELYSDGGSTSFTSVQSYLLGAGGQGIGVTSVSLNKSSLILPLTTSGTLTASVSPATATNQQVTWTTSNAGVVTVVDGKLTPVAKGTATVTASAANGHSATCEVTVSDAPTYLVYDFESGNLSGWTVSGAAFDTADVTSDTAWWGGLFQHQGTYHLHGFKDGGDGQVGSLTTSNFTLGSHGQIELLIGGGNDINNLFVGLYRASDDALLAKVTANNHETYSKVIIDGSAALGTVCYLKAVDNSTGGFGHLNLDDVRIPIQSGTPIAATGVSLNQTALTLAPQATFALEATVSPSNAANQSVTWSSSNTGVATVSSAGLVTAVATGQAVVTVTTADGGFTEQATVTVSNQEFLIYDFESGDLTGWTISGTAFVNADVTTAANWGWGGPFTPQGSYHLWGVSSGSDTETGSLRSQDFVIGGDGIITFMIGGGFDINTVYLALVRKSDGVELMKATGDDNDSENYVSKQFDASAYIGVECYVRLVDNSTGGWGHINLDNLVVPIGNNNVPATGVSLNASSLTLTAGASKSLVATVTPANSTNKDICWSSSNINVATVNDGVVTGVSAGTATITATTIDGGFTAQATATVVAQDYLVYDFESGNLSGWTTTGSAFVSADVTTDVNWGWGGPFNQQGSYHLWSVKSGGDADTGTMQSQDFILDGNGVITFMIGGGFDLNTLYLALVRKSDGAVLMKVTGDNNDSEAYATRQFNAVDYVGTECYLKLVDNSTGGWGHINLDNVRIPVASVSVTGVDLDQASVILTEGHSATFTATVLPVGASNQGVSWSSSNTNVATVDANGTVTAIASGSATITVTTNEGAFSDQTSVTVEAQQYLVYDFESGNLSGWTSTGNAFVSADATNAVNWGWGGPFNPQGTYHLWSVQSGSDADTGTLQTADFTLGGNGIITFLIGGGFDFNTVYLALVRKSDGAVLMKATGDNNDSEDYIQKQFDASAFVGTECYLKLVDNATGGWGHINLDNLIIPTVGNATARITEELEKVEETIVLRVYPNPVTDELHLDLPKESVYELSILSMDGREVRNQTLTGSTLDVRALNPGMYLVMVTTDSQKHVFRIIKR</sequence>
<evidence type="ECO:0000256" key="4">
    <source>
        <dbReference type="ARBA" id="ARBA00022801"/>
    </source>
</evidence>
<dbReference type="SMART" id="SM00560">
    <property type="entry name" value="LamGL"/>
    <property type="match status" value="1"/>
</dbReference>
<dbReference type="Gene3D" id="2.60.120.560">
    <property type="entry name" value="Exo-inulinase, domain 1"/>
    <property type="match status" value="1"/>
</dbReference>